<dbReference type="AlphaFoldDB" id="A0A0M2NN43"/>
<dbReference type="Pfam" id="PF19677">
    <property type="entry name" value="DUF6179"/>
    <property type="match status" value="1"/>
</dbReference>
<sequence>MKEMASSPSLNPCNLDGEFYVQSLLAEGCRTRMLTEADVSIFQNRCVEFLAQKSKLYTSGDSSSIKIELAQNILESILYTIGVSLKAKEPSPAIALLKSSSIHELYSAGRKKIEIKRRTAKHLHTLVLKTLVRTANETYTSTLVDGIKGFFQLYDVSYSAHEIHITADYPLSNPVTHLAGIEFIVEYLRRALYENEFCSRFDPQRIHRAMTAFHAGYQHLVINLFDQVLASSLGCILTDTDLYGLLVPRSKVIKLQSGWLLKSREEIDTLLLDACGVLFTEFGLSDESLAGYIKKSLLHVSSSVFFAIETLTLDKIFVCSG</sequence>
<dbReference type="PATRIC" id="fig|270498.16.peg.384"/>
<evidence type="ECO:0000313" key="1">
    <source>
        <dbReference type="EMBL" id="KKI51620.1"/>
    </source>
</evidence>
<dbReference type="InterPro" id="IPR045751">
    <property type="entry name" value="DUF6179"/>
</dbReference>
<reference evidence="1 2" key="1">
    <citation type="submission" date="2015-04" db="EMBL/GenBank/DDBJ databases">
        <title>Draft genome sequence of bacteremic isolate Catabacter hongkongensis type strain HKU16T.</title>
        <authorList>
            <person name="Lau S.K."/>
            <person name="Teng J.L."/>
            <person name="Huang Y."/>
            <person name="Curreem S.O."/>
            <person name="Tsui S.K."/>
            <person name="Woo P.C."/>
        </authorList>
    </citation>
    <scope>NUCLEOTIDE SEQUENCE [LARGE SCALE GENOMIC DNA]</scope>
    <source>
        <strain evidence="1 2">HKU16</strain>
    </source>
</reference>
<evidence type="ECO:0000313" key="2">
    <source>
        <dbReference type="Proteomes" id="UP000034076"/>
    </source>
</evidence>
<dbReference type="Proteomes" id="UP000034076">
    <property type="component" value="Unassembled WGS sequence"/>
</dbReference>
<dbReference type="RefSeq" id="WP_052740273.1">
    <property type="nucleotide sequence ID" value="NZ_LAYJ01000068.1"/>
</dbReference>
<organism evidence="1 2">
    <name type="scientific">Christensenella hongkongensis</name>
    <dbReference type="NCBI Taxonomy" id="270498"/>
    <lineage>
        <taxon>Bacteria</taxon>
        <taxon>Bacillati</taxon>
        <taxon>Bacillota</taxon>
        <taxon>Clostridia</taxon>
        <taxon>Christensenellales</taxon>
        <taxon>Christensenellaceae</taxon>
        <taxon>Christensenella</taxon>
    </lineage>
</organism>
<accession>A0A0M2NN43</accession>
<gene>
    <name evidence="1" type="ORF">CHK_0786</name>
</gene>
<comment type="caution">
    <text evidence="1">The sequence shown here is derived from an EMBL/GenBank/DDBJ whole genome shotgun (WGS) entry which is preliminary data.</text>
</comment>
<proteinExistence type="predicted"/>
<dbReference type="EMBL" id="LAYJ01000068">
    <property type="protein sequence ID" value="KKI51620.1"/>
    <property type="molecule type" value="Genomic_DNA"/>
</dbReference>
<keyword evidence="2" id="KW-1185">Reference proteome</keyword>
<dbReference type="OrthoDB" id="3173587at2"/>
<protein>
    <submittedName>
        <fullName evidence="1">Uncharacterized protein</fullName>
    </submittedName>
</protein>
<name>A0A0M2NN43_9FIRM</name>
<dbReference type="STRING" id="270498.CHK_0786"/>